<accession>A0ABP9SCM2</accession>
<dbReference type="Gene3D" id="3.40.30.10">
    <property type="entry name" value="Glutaredoxin"/>
    <property type="match status" value="1"/>
</dbReference>
<dbReference type="PANTHER" id="PTHR34386">
    <property type="entry name" value="GLUTAREDOXIN"/>
    <property type="match status" value="1"/>
</dbReference>
<keyword evidence="3" id="KW-1185">Reference proteome</keyword>
<dbReference type="PROSITE" id="PS51354">
    <property type="entry name" value="GLUTAREDOXIN_2"/>
    <property type="match status" value="1"/>
</dbReference>
<proteinExistence type="predicted"/>
<evidence type="ECO:0000313" key="3">
    <source>
        <dbReference type="Proteomes" id="UP001501600"/>
    </source>
</evidence>
<protein>
    <recommendedName>
        <fullName evidence="1">Glutaredoxin domain-containing protein</fullName>
    </recommendedName>
</protein>
<comment type="caution">
    <text evidence="2">The sequence shown here is derived from an EMBL/GenBank/DDBJ whole genome shotgun (WGS) entry which is preliminary data.</text>
</comment>
<organism evidence="2 3">
    <name type="scientific">Ferrimonas gelatinilytica</name>
    <dbReference type="NCBI Taxonomy" id="1255257"/>
    <lineage>
        <taxon>Bacteria</taxon>
        <taxon>Pseudomonadati</taxon>
        <taxon>Pseudomonadota</taxon>
        <taxon>Gammaproteobacteria</taxon>
        <taxon>Alteromonadales</taxon>
        <taxon>Ferrimonadaceae</taxon>
        <taxon>Ferrimonas</taxon>
    </lineage>
</organism>
<reference evidence="3" key="1">
    <citation type="journal article" date="2019" name="Int. J. Syst. Evol. Microbiol.">
        <title>The Global Catalogue of Microorganisms (GCM) 10K type strain sequencing project: providing services to taxonomists for standard genome sequencing and annotation.</title>
        <authorList>
            <consortium name="The Broad Institute Genomics Platform"/>
            <consortium name="The Broad Institute Genome Sequencing Center for Infectious Disease"/>
            <person name="Wu L."/>
            <person name="Ma J."/>
        </authorList>
    </citation>
    <scope>NUCLEOTIDE SEQUENCE [LARGE SCALE GENOMIC DNA]</scope>
    <source>
        <strain evidence="3">JCM 18720</strain>
    </source>
</reference>
<feature type="domain" description="Glutaredoxin" evidence="1">
    <location>
        <begin position="21"/>
        <end position="76"/>
    </location>
</feature>
<evidence type="ECO:0000259" key="1">
    <source>
        <dbReference type="Pfam" id="PF00462"/>
    </source>
</evidence>
<dbReference type="SUPFAM" id="SSF52833">
    <property type="entry name" value="Thioredoxin-like"/>
    <property type="match status" value="1"/>
</dbReference>
<dbReference type="InterPro" id="IPR002109">
    <property type="entry name" value="Glutaredoxin"/>
</dbReference>
<dbReference type="EMBL" id="BAABLF010000026">
    <property type="protein sequence ID" value="GAA5193641.1"/>
    <property type="molecule type" value="Genomic_DNA"/>
</dbReference>
<dbReference type="PANTHER" id="PTHR34386:SF1">
    <property type="entry name" value="GLUTAREDOXIN-LIKE PROTEIN NRDH"/>
    <property type="match status" value="1"/>
</dbReference>
<dbReference type="InterPro" id="IPR036249">
    <property type="entry name" value="Thioredoxin-like_sf"/>
</dbReference>
<dbReference type="CDD" id="cd02976">
    <property type="entry name" value="NrdH"/>
    <property type="match status" value="1"/>
</dbReference>
<gene>
    <name evidence="2" type="ORF">GCM10025772_24960</name>
</gene>
<sequence length="96" mass="10419">MGAGARLAQSLHQRYDSPLLFYSASWCGVCDRTRSHLKSNGIPFVELDIEKDGAAAQQFAQFGGHGVPLLLVEGQVLRGFDPAWIARSLAEGESED</sequence>
<evidence type="ECO:0000313" key="2">
    <source>
        <dbReference type="EMBL" id="GAA5193641.1"/>
    </source>
</evidence>
<dbReference type="Proteomes" id="UP001501600">
    <property type="component" value="Unassembled WGS sequence"/>
</dbReference>
<dbReference type="InterPro" id="IPR051548">
    <property type="entry name" value="Grx-like_ET"/>
</dbReference>
<name>A0ABP9SCM2_9GAMM</name>
<dbReference type="RefSeq" id="WP_345317456.1">
    <property type="nucleotide sequence ID" value="NZ_BAABLF010000026.1"/>
</dbReference>
<dbReference type="Pfam" id="PF00462">
    <property type="entry name" value="Glutaredoxin"/>
    <property type="match status" value="1"/>
</dbReference>